<keyword evidence="3" id="KW-0067">ATP-binding</keyword>
<keyword evidence="5" id="KW-0482">Metalloprotease</keyword>
<dbReference type="SMART" id="SM00382">
    <property type="entry name" value="AAA"/>
    <property type="match status" value="1"/>
</dbReference>
<dbReference type="EMBL" id="CP019288">
    <property type="protein sequence ID" value="QHI35479.1"/>
    <property type="molecule type" value="Genomic_DNA"/>
</dbReference>
<sequence>MTVEIIDYIKEAVKFRLIKASESDEEINFPVFDFAKDDTEFSKFVTQNNFQIFEILILLLSILPHVAPGFLTSILSEYFPDGSEFPEFGGVKGTHYRGIIPTGETALFIVAGDNFLARNHIVKAFDESHTFYQKSILTLGNTPLGEPKISGTLLLDPEYIELFVYGSISKPKLSQDFPAELLETKMEWDDLVLQEKTLNEVNNVIVWMDHNDTLLNEFEMKDKIKPGYKVMFFGSPGVGKTLTASLMGKHTGKEVYRIDLSLVISKYIGETEKNLSQLFNKAKNKNWILFFDEADAIFGKRTGVRDAHDKYANQEVSFLLQRIELHDGLVILASNYRSNIDKAFTRRFQSIIQFESPGIPERLKLWEKYIPEAFVSDELDLATIADDYEVTGANIVNIVQYACLQVLADGGTELTNEILINAIQREFIKEGKMV</sequence>
<dbReference type="SUPFAM" id="SSF52540">
    <property type="entry name" value="P-loop containing nucleoside triphosphate hydrolases"/>
    <property type="match status" value="1"/>
</dbReference>
<dbReference type="PANTHER" id="PTHR23073">
    <property type="entry name" value="26S PROTEASOME REGULATORY SUBUNIT"/>
    <property type="match status" value="1"/>
</dbReference>
<dbReference type="InterPro" id="IPR003593">
    <property type="entry name" value="AAA+_ATPase"/>
</dbReference>
<proteinExistence type="inferred from homology"/>
<name>A0A7L4ZGB9_9FLAO</name>
<dbReference type="Pfam" id="PF00004">
    <property type="entry name" value="AAA"/>
    <property type="match status" value="1"/>
</dbReference>
<evidence type="ECO:0000256" key="1">
    <source>
        <dbReference type="ARBA" id="ARBA00006914"/>
    </source>
</evidence>
<dbReference type="AlphaFoldDB" id="A0A7L4ZGB9"/>
<protein>
    <submittedName>
        <fullName evidence="5">ATP-dependent zinc metalloprotease FtsH</fullName>
        <ecNumber evidence="5">3.4.24.-</ecNumber>
    </submittedName>
</protein>
<dbReference type="InterPro" id="IPR003959">
    <property type="entry name" value="ATPase_AAA_core"/>
</dbReference>
<gene>
    <name evidence="5" type="primary">ftsH_1</name>
    <name evidence="5" type="ORF">IMCC3317_08250</name>
</gene>
<dbReference type="InterPro" id="IPR050221">
    <property type="entry name" value="26S_Proteasome_ATPase"/>
</dbReference>
<comment type="similarity">
    <text evidence="1">Belongs to the AAA ATPase family.</text>
</comment>
<dbReference type="GO" id="GO:0008237">
    <property type="term" value="F:metallopeptidase activity"/>
    <property type="evidence" value="ECO:0007669"/>
    <property type="project" value="UniProtKB-KW"/>
</dbReference>
<accession>A0A7L4ZGB9</accession>
<evidence type="ECO:0000313" key="5">
    <source>
        <dbReference type="EMBL" id="QHI35479.1"/>
    </source>
</evidence>
<feature type="domain" description="AAA+ ATPase" evidence="4">
    <location>
        <begin position="226"/>
        <end position="358"/>
    </location>
</feature>
<dbReference type="KEGG" id="kan:IMCC3317_08250"/>
<dbReference type="RefSeq" id="WP_160128219.1">
    <property type="nucleotide sequence ID" value="NZ_CP019288.1"/>
</dbReference>
<keyword evidence="5" id="KW-0378">Hydrolase</keyword>
<keyword evidence="6" id="KW-1185">Reference proteome</keyword>
<evidence type="ECO:0000256" key="3">
    <source>
        <dbReference type="ARBA" id="ARBA00022840"/>
    </source>
</evidence>
<evidence type="ECO:0000256" key="2">
    <source>
        <dbReference type="ARBA" id="ARBA00022741"/>
    </source>
</evidence>
<dbReference type="Proteomes" id="UP000464657">
    <property type="component" value="Chromosome"/>
</dbReference>
<dbReference type="OrthoDB" id="7438987at2"/>
<dbReference type="GO" id="GO:0016887">
    <property type="term" value="F:ATP hydrolysis activity"/>
    <property type="evidence" value="ECO:0007669"/>
    <property type="project" value="InterPro"/>
</dbReference>
<dbReference type="Gene3D" id="3.40.50.300">
    <property type="entry name" value="P-loop containing nucleotide triphosphate hydrolases"/>
    <property type="match status" value="1"/>
</dbReference>
<keyword evidence="2" id="KW-0547">Nucleotide-binding</keyword>
<dbReference type="CDD" id="cd19481">
    <property type="entry name" value="RecA-like_protease"/>
    <property type="match status" value="1"/>
</dbReference>
<keyword evidence="5" id="KW-0645">Protease</keyword>
<dbReference type="GO" id="GO:0005524">
    <property type="term" value="F:ATP binding"/>
    <property type="evidence" value="ECO:0007669"/>
    <property type="project" value="UniProtKB-KW"/>
</dbReference>
<organism evidence="5 6">
    <name type="scientific">Kordia antarctica</name>
    <dbReference type="NCBI Taxonomy" id="1218801"/>
    <lineage>
        <taxon>Bacteria</taxon>
        <taxon>Pseudomonadati</taxon>
        <taxon>Bacteroidota</taxon>
        <taxon>Flavobacteriia</taxon>
        <taxon>Flavobacteriales</taxon>
        <taxon>Flavobacteriaceae</taxon>
        <taxon>Kordia</taxon>
    </lineage>
</organism>
<dbReference type="GO" id="GO:0006508">
    <property type="term" value="P:proteolysis"/>
    <property type="evidence" value="ECO:0007669"/>
    <property type="project" value="UniProtKB-KW"/>
</dbReference>
<evidence type="ECO:0000313" key="6">
    <source>
        <dbReference type="Proteomes" id="UP000464657"/>
    </source>
</evidence>
<evidence type="ECO:0000259" key="4">
    <source>
        <dbReference type="SMART" id="SM00382"/>
    </source>
</evidence>
<dbReference type="InterPro" id="IPR027417">
    <property type="entry name" value="P-loop_NTPase"/>
</dbReference>
<dbReference type="EC" id="3.4.24.-" evidence="5"/>
<reference evidence="5 6" key="1">
    <citation type="journal article" date="2013" name="Int. J. Syst. Evol. Microbiol.">
        <title>Kordia antarctica sp. nov., isolated from Antarctic seawater.</title>
        <authorList>
            <person name="Baek K."/>
            <person name="Choi A."/>
            <person name="Kang I."/>
            <person name="Lee K."/>
            <person name="Cho J.C."/>
        </authorList>
    </citation>
    <scope>NUCLEOTIDE SEQUENCE [LARGE SCALE GENOMIC DNA]</scope>
    <source>
        <strain evidence="5 6">IMCC3317</strain>
    </source>
</reference>